<reference evidence="1" key="1">
    <citation type="submission" date="2020-08" db="EMBL/GenBank/DDBJ databases">
        <title>Genome public.</title>
        <authorList>
            <person name="Liu C."/>
            <person name="Sun Q."/>
        </authorList>
    </citation>
    <scope>NUCLEOTIDE SEQUENCE</scope>
    <source>
        <strain evidence="1">NSJ-42</strain>
    </source>
</reference>
<dbReference type="RefSeq" id="WP_186835293.1">
    <property type="nucleotide sequence ID" value="NZ_JACOOQ010000015.1"/>
</dbReference>
<evidence type="ECO:0000313" key="2">
    <source>
        <dbReference type="Proteomes" id="UP000662088"/>
    </source>
</evidence>
<organism evidence="1 2">
    <name type="scientific">Clostridium lentum</name>
    <dbReference type="NCBI Taxonomy" id="2763037"/>
    <lineage>
        <taxon>Bacteria</taxon>
        <taxon>Bacillati</taxon>
        <taxon>Bacillota</taxon>
        <taxon>Clostridia</taxon>
        <taxon>Eubacteriales</taxon>
        <taxon>Clostridiaceae</taxon>
        <taxon>Clostridium</taxon>
    </lineage>
</organism>
<dbReference type="PANTHER" id="PTHR42967">
    <property type="entry name" value="METAL DEPENDENT HYDROLASE"/>
    <property type="match status" value="1"/>
</dbReference>
<gene>
    <name evidence="1" type="ORF">H8R92_09270</name>
</gene>
<dbReference type="PANTHER" id="PTHR42967:SF1">
    <property type="entry name" value="MBL FOLD METALLO-HYDROLASE"/>
    <property type="match status" value="1"/>
</dbReference>
<dbReference type="Pfam" id="PF13483">
    <property type="entry name" value="Lactamase_B_3"/>
    <property type="match status" value="1"/>
</dbReference>
<accession>A0A8I0A5S5</accession>
<dbReference type="Gene3D" id="3.60.15.10">
    <property type="entry name" value="Ribonuclease Z/Hydroxyacylglutathione hydrolase-like"/>
    <property type="match status" value="1"/>
</dbReference>
<comment type="caution">
    <text evidence="1">The sequence shown here is derived from an EMBL/GenBank/DDBJ whole genome shotgun (WGS) entry which is preliminary data.</text>
</comment>
<dbReference type="SUPFAM" id="SSF56281">
    <property type="entry name" value="Metallo-hydrolase/oxidoreductase"/>
    <property type="match status" value="1"/>
</dbReference>
<dbReference type="AlphaFoldDB" id="A0A8I0A5S5"/>
<dbReference type="GO" id="GO:0016787">
    <property type="term" value="F:hydrolase activity"/>
    <property type="evidence" value="ECO:0007669"/>
    <property type="project" value="UniProtKB-KW"/>
</dbReference>
<name>A0A8I0A5S5_9CLOT</name>
<protein>
    <submittedName>
        <fullName evidence="1">MBL fold metallo-hydrolase</fullName>
    </submittedName>
</protein>
<sequence length="211" mass="23876">MKIQWFGNSTFLLTTNLGKKILLDPFNIFSTLNENIIANISTFSRPIDFSSAKNIKIFGKIVNTDCNSAIENIKVEGYKCKSDSINGLKRGPNIIYLFKVDNLKICHLGYLGEFINNELIKILSNADILFIPIGGNLCLNGIDAYSLSEKLNAKYIIPMCYKNNYNNFYFNGPKDFLSYCKNVVSIKTDTVYLSDFYNSNIPSTILMHNVL</sequence>
<proteinExistence type="predicted"/>
<dbReference type="EMBL" id="JACOOQ010000015">
    <property type="protein sequence ID" value="MBC5640603.1"/>
    <property type="molecule type" value="Genomic_DNA"/>
</dbReference>
<dbReference type="Proteomes" id="UP000662088">
    <property type="component" value="Unassembled WGS sequence"/>
</dbReference>
<keyword evidence="2" id="KW-1185">Reference proteome</keyword>
<keyword evidence="1" id="KW-0378">Hydrolase</keyword>
<dbReference type="InterPro" id="IPR036866">
    <property type="entry name" value="RibonucZ/Hydroxyglut_hydro"/>
</dbReference>
<evidence type="ECO:0000313" key="1">
    <source>
        <dbReference type="EMBL" id="MBC5640603.1"/>
    </source>
</evidence>